<proteinExistence type="predicted"/>
<gene>
    <name evidence="1" type="ORF">CRV08_02060</name>
</gene>
<evidence type="ECO:0000313" key="1">
    <source>
        <dbReference type="EMBL" id="RXJ69510.1"/>
    </source>
</evidence>
<organism evidence="1 2">
    <name type="scientific">Halarcobacter ebronensis</name>
    <dbReference type="NCBI Taxonomy" id="1462615"/>
    <lineage>
        <taxon>Bacteria</taxon>
        <taxon>Pseudomonadati</taxon>
        <taxon>Campylobacterota</taxon>
        <taxon>Epsilonproteobacteria</taxon>
        <taxon>Campylobacterales</taxon>
        <taxon>Arcobacteraceae</taxon>
        <taxon>Halarcobacter</taxon>
    </lineage>
</organism>
<name>A0A4Q0YG10_9BACT</name>
<reference evidence="1 2" key="1">
    <citation type="submission" date="2017-10" db="EMBL/GenBank/DDBJ databases">
        <title>Genomics of the genus Arcobacter.</title>
        <authorList>
            <person name="Perez-Cataluna A."/>
            <person name="Figueras M.J."/>
        </authorList>
    </citation>
    <scope>NUCLEOTIDE SEQUENCE [LARGE SCALE GENOMIC DNA]</scope>
    <source>
        <strain evidence="1 2">CECT 8993</strain>
    </source>
</reference>
<protein>
    <submittedName>
        <fullName evidence="1">Uncharacterized protein</fullName>
    </submittedName>
</protein>
<sequence>MKNQELLKKINGKLLEIDSKTNKDTFHISGGMGNIGQQNINTQINHYDFKTDKMGSFIKEIKISSLDKQNFEIEIDFEGLSIKMKELYESVEKYVYNHHLYKLDMNYLSTDNSHNSTVKLNNSIKRDIEQYIYELLYKYINDEFEEINYHSFYKNIDNIVKNILKDKFSKSTDKNCWQEDYKEGNALKIVSKYFREFFLPFDEHDSFAFFEYLDKNGVEYIRKDFYPKTIREFFENKINNEISYPCWKMEYEDLLDYDFEVMRRFLYLENPYKKTIFGLKQFIKDNKFRSYMYEEVDGMNPYSLCNICELKSWNTNNSTSWNDLKDNEDILKEYDFLEDKLEKHLKSLNS</sequence>
<dbReference type="AlphaFoldDB" id="A0A4Q0YG10"/>
<comment type="caution">
    <text evidence="1">The sequence shown here is derived from an EMBL/GenBank/DDBJ whole genome shotgun (WGS) entry which is preliminary data.</text>
</comment>
<dbReference type="RefSeq" id="WP_128978573.1">
    <property type="nucleotide sequence ID" value="NZ_PDKJ01000002.1"/>
</dbReference>
<dbReference type="EMBL" id="PDKJ01000002">
    <property type="protein sequence ID" value="RXJ69510.1"/>
    <property type="molecule type" value="Genomic_DNA"/>
</dbReference>
<evidence type="ECO:0000313" key="2">
    <source>
        <dbReference type="Proteomes" id="UP000290172"/>
    </source>
</evidence>
<dbReference type="Proteomes" id="UP000290172">
    <property type="component" value="Unassembled WGS sequence"/>
</dbReference>
<accession>A0A4Q0YG10</accession>